<evidence type="ECO:0000313" key="3">
    <source>
        <dbReference type="EMBL" id="GBN84554.1"/>
    </source>
</evidence>
<protein>
    <submittedName>
        <fullName evidence="3">Uncharacterized protein</fullName>
    </submittedName>
</protein>
<keyword evidence="4" id="KW-1185">Reference proteome</keyword>
<dbReference type="Proteomes" id="UP000499080">
    <property type="component" value="Unassembled WGS sequence"/>
</dbReference>
<evidence type="ECO:0000313" key="4">
    <source>
        <dbReference type="Proteomes" id="UP000499080"/>
    </source>
</evidence>
<dbReference type="AlphaFoldDB" id="A0A4Y2S8K7"/>
<proteinExistence type="predicted"/>
<accession>A0A4Y2S8K7</accession>
<evidence type="ECO:0000313" key="2">
    <source>
        <dbReference type="EMBL" id="GBN84553.1"/>
    </source>
</evidence>
<evidence type="ECO:0000256" key="1">
    <source>
        <dbReference type="SAM" id="MobiDB-lite"/>
    </source>
</evidence>
<feature type="region of interest" description="Disordered" evidence="1">
    <location>
        <begin position="86"/>
        <end position="108"/>
    </location>
</feature>
<comment type="caution">
    <text evidence="3">The sequence shown here is derived from an EMBL/GenBank/DDBJ whole genome shotgun (WGS) entry which is preliminary data.</text>
</comment>
<dbReference type="EMBL" id="BGPR01020398">
    <property type="protein sequence ID" value="GBN84554.1"/>
    <property type="molecule type" value="Genomic_DNA"/>
</dbReference>
<gene>
    <name evidence="2" type="ORF">AVEN_166386_1</name>
    <name evidence="3" type="ORF">AVEN_184036_1</name>
</gene>
<organism evidence="3 4">
    <name type="scientific">Araneus ventricosus</name>
    <name type="common">Orbweaver spider</name>
    <name type="synonym">Epeira ventricosa</name>
    <dbReference type="NCBI Taxonomy" id="182803"/>
    <lineage>
        <taxon>Eukaryota</taxon>
        <taxon>Metazoa</taxon>
        <taxon>Ecdysozoa</taxon>
        <taxon>Arthropoda</taxon>
        <taxon>Chelicerata</taxon>
        <taxon>Arachnida</taxon>
        <taxon>Araneae</taxon>
        <taxon>Araneomorphae</taxon>
        <taxon>Entelegynae</taxon>
        <taxon>Araneoidea</taxon>
        <taxon>Araneidae</taxon>
        <taxon>Araneus</taxon>
    </lineage>
</organism>
<sequence length="108" mass="12747">MVDLHTRNEIAIREKGIFSLTFWIQRKIKRTLACHHPIIPLKNHLNISGSSLFLANPLTRTHTHKLLPIPSFLFFYEGRTWLQLKKSKKEESSSRWMEEQKRIPTPVS</sequence>
<dbReference type="EMBL" id="BGPR01020397">
    <property type="protein sequence ID" value="GBN84553.1"/>
    <property type="molecule type" value="Genomic_DNA"/>
</dbReference>
<reference evidence="3 4" key="1">
    <citation type="journal article" date="2019" name="Sci. Rep.">
        <title>Orb-weaving spider Araneus ventricosus genome elucidates the spidroin gene catalogue.</title>
        <authorList>
            <person name="Kono N."/>
            <person name="Nakamura H."/>
            <person name="Ohtoshi R."/>
            <person name="Moran D.A.P."/>
            <person name="Shinohara A."/>
            <person name="Yoshida Y."/>
            <person name="Fujiwara M."/>
            <person name="Mori M."/>
            <person name="Tomita M."/>
            <person name="Arakawa K."/>
        </authorList>
    </citation>
    <scope>NUCLEOTIDE SEQUENCE [LARGE SCALE GENOMIC DNA]</scope>
</reference>
<name>A0A4Y2S8K7_ARAVE</name>
<feature type="compositionally biased region" description="Basic and acidic residues" evidence="1">
    <location>
        <begin position="88"/>
        <end position="102"/>
    </location>
</feature>